<keyword evidence="7" id="KW-1185">Reference proteome</keyword>
<reference evidence="6" key="1">
    <citation type="submission" date="2019-07" db="EMBL/GenBank/DDBJ databases">
        <title>Annotation for the trematode Paragonimus miyazaki's.</title>
        <authorList>
            <person name="Choi Y.-J."/>
        </authorList>
    </citation>
    <scope>NUCLEOTIDE SEQUENCE</scope>
    <source>
        <strain evidence="6">Japan</strain>
    </source>
</reference>
<organism evidence="6 7">
    <name type="scientific">Paragonimus skrjabini miyazakii</name>
    <dbReference type="NCBI Taxonomy" id="59628"/>
    <lineage>
        <taxon>Eukaryota</taxon>
        <taxon>Metazoa</taxon>
        <taxon>Spiralia</taxon>
        <taxon>Lophotrochozoa</taxon>
        <taxon>Platyhelminthes</taxon>
        <taxon>Trematoda</taxon>
        <taxon>Digenea</taxon>
        <taxon>Plagiorchiida</taxon>
        <taxon>Troglotremata</taxon>
        <taxon>Troglotrematidae</taxon>
        <taxon>Paragonimus</taxon>
    </lineage>
</organism>
<dbReference type="InterPro" id="IPR001781">
    <property type="entry name" value="Znf_LIM"/>
</dbReference>
<keyword evidence="2 4" id="KW-0862">Zinc</keyword>
<dbReference type="EMBL" id="JTDE01004312">
    <property type="protein sequence ID" value="KAF7255098.1"/>
    <property type="molecule type" value="Genomic_DNA"/>
</dbReference>
<name>A0A8S9YT61_9TREM</name>
<dbReference type="GO" id="GO:0046872">
    <property type="term" value="F:metal ion binding"/>
    <property type="evidence" value="ECO:0007669"/>
    <property type="project" value="UniProtKB-KW"/>
</dbReference>
<keyword evidence="3 4" id="KW-0440">LIM domain</keyword>
<proteinExistence type="predicted"/>
<evidence type="ECO:0000256" key="4">
    <source>
        <dbReference type="PROSITE-ProRule" id="PRU00125"/>
    </source>
</evidence>
<dbReference type="OrthoDB" id="1679758at2759"/>
<evidence type="ECO:0000313" key="6">
    <source>
        <dbReference type="EMBL" id="KAF7255098.1"/>
    </source>
</evidence>
<evidence type="ECO:0000256" key="1">
    <source>
        <dbReference type="ARBA" id="ARBA00022723"/>
    </source>
</evidence>
<evidence type="ECO:0000259" key="5">
    <source>
        <dbReference type="PROSITE" id="PS50023"/>
    </source>
</evidence>
<keyword evidence="1 4" id="KW-0479">Metal-binding</keyword>
<dbReference type="Proteomes" id="UP000822476">
    <property type="component" value="Unassembled WGS sequence"/>
</dbReference>
<evidence type="ECO:0000313" key="7">
    <source>
        <dbReference type="Proteomes" id="UP000822476"/>
    </source>
</evidence>
<feature type="domain" description="LIM zinc-binding" evidence="5">
    <location>
        <begin position="71"/>
        <end position="131"/>
    </location>
</feature>
<dbReference type="AlphaFoldDB" id="A0A8S9YT61"/>
<gene>
    <name evidence="6" type="ORF">EG68_08375</name>
</gene>
<dbReference type="PROSITE" id="PS00478">
    <property type="entry name" value="LIM_DOMAIN_1"/>
    <property type="match status" value="1"/>
</dbReference>
<evidence type="ECO:0000256" key="2">
    <source>
        <dbReference type="ARBA" id="ARBA00022833"/>
    </source>
</evidence>
<comment type="caution">
    <text evidence="6">The sequence shown here is derived from an EMBL/GenBank/DDBJ whole genome shotgun (WGS) entry which is preliminary data.</text>
</comment>
<sequence>MFVKLLWQRHRLYTFRVKDGMVYCGENCYTDVADEWGVTNATEKTETLLQFIPMNRKQLSDEYVEKIDRTCVCTRCHRACCLPDMIERAGCCYHKCCIRCTICNKLLDVSTAKWMEIAPYCEEHYAECEKPRYEAKLSPPVKTTKRTFVVQNFKPSIKLQNDSNLSRSESSLNVRPASANPILQTKISGYSPPPRHRMLRLSQRNSIESALSSFTRTPHTQSNMQLNRQSPNVAHFHRDETPSRLVIEHQCFACGRSVPTADQVNYSSRIYHTDCARCKQCRCKPNGQKLYLLQGILYCKSHYKERKEAANKHESKFIDKWPLNKCLI</sequence>
<dbReference type="PROSITE" id="PS50023">
    <property type="entry name" value="LIM_DOMAIN_2"/>
    <property type="match status" value="2"/>
</dbReference>
<protein>
    <recommendedName>
        <fullName evidence="5">LIM zinc-binding domain-containing protein</fullName>
    </recommendedName>
</protein>
<dbReference type="Pfam" id="PF00412">
    <property type="entry name" value="LIM"/>
    <property type="match status" value="1"/>
</dbReference>
<dbReference type="Gene3D" id="2.10.110.10">
    <property type="entry name" value="Cysteine Rich Protein"/>
    <property type="match status" value="2"/>
</dbReference>
<accession>A0A8S9YT61</accession>
<evidence type="ECO:0000256" key="3">
    <source>
        <dbReference type="ARBA" id="ARBA00023038"/>
    </source>
</evidence>
<dbReference type="SMART" id="SM00132">
    <property type="entry name" value="LIM"/>
    <property type="match status" value="2"/>
</dbReference>
<feature type="domain" description="LIM zinc-binding" evidence="5">
    <location>
        <begin position="249"/>
        <end position="309"/>
    </location>
</feature>